<protein>
    <recommendedName>
        <fullName evidence="3">Reverse transcriptase zinc-binding domain-containing protein</fullName>
    </recommendedName>
</protein>
<evidence type="ECO:0000313" key="1">
    <source>
        <dbReference type="EMBL" id="CDQ89851.1"/>
    </source>
</evidence>
<dbReference type="Proteomes" id="UP000193380">
    <property type="component" value="Unassembled WGS sequence"/>
</dbReference>
<reference evidence="1" key="2">
    <citation type="submission" date="2014-03" db="EMBL/GenBank/DDBJ databases">
        <authorList>
            <person name="Genoscope - CEA"/>
        </authorList>
    </citation>
    <scope>NUCLEOTIDE SEQUENCE</scope>
</reference>
<reference evidence="1" key="1">
    <citation type="journal article" date="2014" name="Nat. Commun.">
        <title>The rainbow trout genome provides novel insights into evolution after whole-genome duplication in vertebrates.</title>
        <authorList>
            <person name="Berthelot C."/>
            <person name="Brunet F."/>
            <person name="Chalopin D."/>
            <person name="Juanchich A."/>
            <person name="Bernard M."/>
            <person name="Noel B."/>
            <person name="Bento P."/>
            <person name="Da Silva C."/>
            <person name="Labadie K."/>
            <person name="Alberti A."/>
            <person name="Aury J.M."/>
            <person name="Louis A."/>
            <person name="Dehais P."/>
            <person name="Bardou P."/>
            <person name="Montfort J."/>
            <person name="Klopp C."/>
            <person name="Cabau C."/>
            <person name="Gaspin C."/>
            <person name="Thorgaard G.H."/>
            <person name="Boussaha M."/>
            <person name="Quillet E."/>
            <person name="Guyomard R."/>
            <person name="Galiana D."/>
            <person name="Bobe J."/>
            <person name="Volff J.N."/>
            <person name="Genet C."/>
            <person name="Wincker P."/>
            <person name="Jaillon O."/>
            <person name="Roest Crollius H."/>
            <person name="Guiguen Y."/>
        </authorList>
    </citation>
    <scope>NUCLEOTIDE SEQUENCE [LARGE SCALE GENOMIC DNA]</scope>
</reference>
<evidence type="ECO:0000313" key="2">
    <source>
        <dbReference type="Proteomes" id="UP000193380"/>
    </source>
</evidence>
<organism evidence="1 2">
    <name type="scientific">Oncorhynchus mykiss</name>
    <name type="common">Rainbow trout</name>
    <name type="synonym">Salmo gairdneri</name>
    <dbReference type="NCBI Taxonomy" id="8022"/>
    <lineage>
        <taxon>Eukaryota</taxon>
        <taxon>Metazoa</taxon>
        <taxon>Chordata</taxon>
        <taxon>Craniata</taxon>
        <taxon>Vertebrata</taxon>
        <taxon>Euteleostomi</taxon>
        <taxon>Actinopterygii</taxon>
        <taxon>Neopterygii</taxon>
        <taxon>Teleostei</taxon>
        <taxon>Protacanthopterygii</taxon>
        <taxon>Salmoniformes</taxon>
        <taxon>Salmonidae</taxon>
        <taxon>Salmoninae</taxon>
        <taxon>Oncorhynchus</taxon>
    </lineage>
</organism>
<sequence>MNKKVYQFHLKTKKLTDVPLTAVQLTAVQNSWEEMFDVPIPWHMVYEIIGKMTPDSKLRIFQFKLLYKILENNRMLYIWGIHPSQLCRFCCEETESLHNLFWYCPHVYFLFHLYLTR</sequence>
<accession>A0A060YDR1</accession>
<dbReference type="AlphaFoldDB" id="A0A060YDR1"/>
<proteinExistence type="predicted"/>
<name>A0A060YDR1_ONCMY</name>
<evidence type="ECO:0008006" key="3">
    <source>
        <dbReference type="Google" id="ProtNLM"/>
    </source>
</evidence>
<dbReference type="EMBL" id="FR909894">
    <property type="protein sequence ID" value="CDQ89851.1"/>
    <property type="molecule type" value="Genomic_DNA"/>
</dbReference>
<dbReference type="PaxDb" id="8022-A0A060YDR1"/>
<gene>
    <name evidence="1" type="ORF">GSONMT00050670001</name>
</gene>